<name>A0A7E5VRU7_TRINI</name>
<dbReference type="OrthoDB" id="7200218at2759"/>
<organism evidence="2 3">
    <name type="scientific">Trichoplusia ni</name>
    <name type="common">Cabbage looper</name>
    <dbReference type="NCBI Taxonomy" id="7111"/>
    <lineage>
        <taxon>Eukaryota</taxon>
        <taxon>Metazoa</taxon>
        <taxon>Ecdysozoa</taxon>
        <taxon>Arthropoda</taxon>
        <taxon>Hexapoda</taxon>
        <taxon>Insecta</taxon>
        <taxon>Pterygota</taxon>
        <taxon>Neoptera</taxon>
        <taxon>Endopterygota</taxon>
        <taxon>Lepidoptera</taxon>
        <taxon>Glossata</taxon>
        <taxon>Ditrysia</taxon>
        <taxon>Noctuoidea</taxon>
        <taxon>Noctuidae</taxon>
        <taxon>Plusiinae</taxon>
        <taxon>Trichoplusia</taxon>
    </lineage>
</organism>
<feature type="transmembrane region" description="Helical" evidence="1">
    <location>
        <begin position="286"/>
        <end position="308"/>
    </location>
</feature>
<dbReference type="InParanoid" id="A0A7E5VRU7"/>
<feature type="transmembrane region" description="Helical" evidence="1">
    <location>
        <begin position="71"/>
        <end position="92"/>
    </location>
</feature>
<evidence type="ECO:0000313" key="3">
    <source>
        <dbReference type="RefSeq" id="XP_026730866.1"/>
    </source>
</evidence>
<keyword evidence="1" id="KW-0472">Membrane</keyword>
<keyword evidence="1" id="KW-1133">Transmembrane helix</keyword>
<reference evidence="3" key="1">
    <citation type="submission" date="2025-08" db="UniProtKB">
        <authorList>
            <consortium name="RefSeq"/>
        </authorList>
    </citation>
    <scope>IDENTIFICATION</scope>
</reference>
<gene>
    <name evidence="3" type="primary">LOC113496012</name>
</gene>
<dbReference type="AlphaFoldDB" id="A0A7E5VRU7"/>
<evidence type="ECO:0000256" key="1">
    <source>
        <dbReference type="SAM" id="Phobius"/>
    </source>
</evidence>
<keyword evidence="1" id="KW-0812">Transmembrane</keyword>
<sequence length="330" mass="37923">MSTEIVPSPGETDVVTELLETVAIASSESPLSTSESIPSSTELGEQMSISASVLNKTDIEHGYSDTTVFEIFIGIEILMTTIELIVSIVAAIKMPRWRRNYRNQMLMQLTFARFIKRIIFTVKFMDDHHKITHSTVVTDLIHCFRIYIDFVIVILVFFFIKHMYNSLIIVLVKISHNSFYRVLTCSWLIPIPISIGWTVVIITEFVDEWYVNLLICSLFRWPLIFLGTGLYITIVYRVLSDKIRQFARSLTVVTFFLCLTINVYLFSKDVFDLWCIHSLSTLIISYISGFLMNVLILILYIVLITLSYNNKAQSSRSLPEYSLADVNVKC</sequence>
<accession>A0A7E5VRU7</accession>
<feature type="transmembrane region" description="Helical" evidence="1">
    <location>
        <begin position="144"/>
        <end position="160"/>
    </location>
</feature>
<dbReference type="KEGG" id="tnl:113496012"/>
<proteinExistence type="predicted"/>
<feature type="transmembrane region" description="Helical" evidence="1">
    <location>
        <begin position="209"/>
        <end position="234"/>
    </location>
</feature>
<keyword evidence="2" id="KW-1185">Reference proteome</keyword>
<evidence type="ECO:0000313" key="2">
    <source>
        <dbReference type="Proteomes" id="UP000322000"/>
    </source>
</evidence>
<feature type="transmembrane region" description="Helical" evidence="1">
    <location>
        <begin position="104"/>
        <end position="124"/>
    </location>
</feature>
<protein>
    <submittedName>
        <fullName evidence="3">Uncharacterized protein LOC113496012</fullName>
    </submittedName>
</protein>
<feature type="transmembrane region" description="Helical" evidence="1">
    <location>
        <begin position="246"/>
        <end position="266"/>
    </location>
</feature>
<dbReference type="Proteomes" id="UP000322000">
    <property type="component" value="Chromosome 1"/>
</dbReference>
<feature type="transmembrane region" description="Helical" evidence="1">
    <location>
        <begin position="180"/>
        <end position="203"/>
    </location>
</feature>
<dbReference type="GeneID" id="113496012"/>
<dbReference type="RefSeq" id="XP_026730866.1">
    <property type="nucleotide sequence ID" value="XM_026875065.1"/>
</dbReference>